<organism evidence="2 3">
    <name type="scientific">Fibrivirga algicola</name>
    <dbReference type="NCBI Taxonomy" id="2950420"/>
    <lineage>
        <taxon>Bacteria</taxon>
        <taxon>Pseudomonadati</taxon>
        <taxon>Bacteroidota</taxon>
        <taxon>Cytophagia</taxon>
        <taxon>Cytophagales</taxon>
        <taxon>Spirosomataceae</taxon>
        <taxon>Fibrivirga</taxon>
    </lineage>
</organism>
<dbReference type="Pfam" id="PF01593">
    <property type="entry name" value="Amino_oxidase"/>
    <property type="match status" value="1"/>
</dbReference>
<reference evidence="2" key="1">
    <citation type="submission" date="2024-05" db="EMBL/GenBank/DDBJ databases">
        <authorList>
            <person name="Jung D.-H."/>
        </authorList>
    </citation>
    <scope>NUCLEOTIDE SEQUENCE</scope>
    <source>
        <strain evidence="2">JA-25</strain>
    </source>
</reference>
<dbReference type="Gene3D" id="3.90.660.10">
    <property type="match status" value="1"/>
</dbReference>
<dbReference type="SUPFAM" id="SSF51905">
    <property type="entry name" value="FAD/NAD(P)-binding domain"/>
    <property type="match status" value="1"/>
</dbReference>
<dbReference type="Proteomes" id="UP000606008">
    <property type="component" value="Unassembled WGS sequence"/>
</dbReference>
<evidence type="ECO:0000259" key="1">
    <source>
        <dbReference type="Pfam" id="PF01593"/>
    </source>
</evidence>
<gene>
    <name evidence="2" type="ORF">F7231_03830</name>
</gene>
<proteinExistence type="predicted"/>
<keyword evidence="3" id="KW-1185">Reference proteome</keyword>
<sequence>MPTTLILGAGLAGLTAARELTQQGHEVLIFDKGRGVGGRLATRRIATGRADHGAQYFSARSADFQALTQEMRAAGVVHDWHIEQSDPASFQHPRYVGTNGMSSIAKFLAQNLDVQTGKRAVTVQQDAQSWSVTFDDGQTITGDSLIVTLPAPQALALWQESGLTLSAGEKSALEAIHYEPCIALMLQLSQPGNVPKPGGLKLPPDSPVAWIADNQQKGISPDVPTLTLHASNTFSQQHVDDTNLNALIPELIAAVSDYIGPATIVDQQIHRWRYSNATERYSEPFLAASTPAPLLFGGDGFGQGNVEGAFLSGLAMARFV</sequence>
<feature type="domain" description="Amine oxidase" evidence="1">
    <location>
        <begin position="91"/>
        <end position="318"/>
    </location>
</feature>
<dbReference type="InterPro" id="IPR036188">
    <property type="entry name" value="FAD/NAD-bd_sf"/>
</dbReference>
<name>A0ABX0QB50_9BACT</name>
<evidence type="ECO:0000313" key="3">
    <source>
        <dbReference type="Proteomes" id="UP000606008"/>
    </source>
</evidence>
<dbReference type="EMBL" id="WAEL01000001">
    <property type="protein sequence ID" value="NID09289.1"/>
    <property type="molecule type" value="Genomic_DNA"/>
</dbReference>
<dbReference type="RefSeq" id="WP_166690939.1">
    <property type="nucleotide sequence ID" value="NZ_WAEL01000001.1"/>
</dbReference>
<dbReference type="PANTHER" id="PTHR16128">
    <property type="entry name" value="FAD/NAD(P)-BINDING OXIDOREDUCTASE FAMILY PROTEIN"/>
    <property type="match status" value="1"/>
</dbReference>
<evidence type="ECO:0000313" key="2">
    <source>
        <dbReference type="EMBL" id="NID09289.1"/>
    </source>
</evidence>
<dbReference type="Pfam" id="PF13450">
    <property type="entry name" value="NAD_binding_8"/>
    <property type="match status" value="1"/>
</dbReference>
<dbReference type="InterPro" id="IPR002937">
    <property type="entry name" value="Amino_oxidase"/>
</dbReference>
<comment type="caution">
    <text evidence="2">The sequence shown here is derived from an EMBL/GenBank/DDBJ whole genome shotgun (WGS) entry which is preliminary data.</text>
</comment>
<protein>
    <submittedName>
        <fullName evidence="2">FAD-dependent oxidoreductase</fullName>
    </submittedName>
</protein>
<accession>A0ABX0QB50</accession>
<dbReference type="PANTHER" id="PTHR16128:SF5">
    <property type="entry name" value="FAD_NAD(P)-BINDING OXIDOREDUCTASE FAMILY PROTEIN"/>
    <property type="match status" value="1"/>
</dbReference>
<dbReference type="Gene3D" id="3.50.50.60">
    <property type="entry name" value="FAD/NAD(P)-binding domain"/>
    <property type="match status" value="1"/>
</dbReference>